<organism evidence="1 2">
    <name type="scientific">Aphis craccivora</name>
    <name type="common">Cowpea aphid</name>
    <dbReference type="NCBI Taxonomy" id="307492"/>
    <lineage>
        <taxon>Eukaryota</taxon>
        <taxon>Metazoa</taxon>
        <taxon>Ecdysozoa</taxon>
        <taxon>Arthropoda</taxon>
        <taxon>Hexapoda</taxon>
        <taxon>Insecta</taxon>
        <taxon>Pterygota</taxon>
        <taxon>Neoptera</taxon>
        <taxon>Paraneoptera</taxon>
        <taxon>Hemiptera</taxon>
        <taxon>Sternorrhyncha</taxon>
        <taxon>Aphidomorpha</taxon>
        <taxon>Aphidoidea</taxon>
        <taxon>Aphididae</taxon>
        <taxon>Aphidini</taxon>
        <taxon>Aphis</taxon>
        <taxon>Aphis</taxon>
    </lineage>
</organism>
<gene>
    <name evidence="1" type="ORF">FWK35_00008023</name>
</gene>
<dbReference type="AlphaFoldDB" id="A0A6G0YMD3"/>
<proteinExistence type="predicted"/>
<evidence type="ECO:0000313" key="1">
    <source>
        <dbReference type="EMBL" id="KAF0758628.1"/>
    </source>
</evidence>
<evidence type="ECO:0000313" key="2">
    <source>
        <dbReference type="Proteomes" id="UP000478052"/>
    </source>
</evidence>
<comment type="caution">
    <text evidence="1">The sequence shown here is derived from an EMBL/GenBank/DDBJ whole genome shotgun (WGS) entry which is preliminary data.</text>
</comment>
<keyword evidence="2" id="KW-1185">Reference proteome</keyword>
<sequence>MKIVKSKNRAQLTNIHLENLLKIASFQIQPNIKKNTLLVKNNVNYHTKNKINDF</sequence>
<dbReference type="EMBL" id="VUJU01003248">
    <property type="protein sequence ID" value="KAF0758628.1"/>
    <property type="molecule type" value="Genomic_DNA"/>
</dbReference>
<protein>
    <submittedName>
        <fullName evidence="1">SCAN domain-containing protein 3</fullName>
    </submittedName>
</protein>
<dbReference type="Proteomes" id="UP000478052">
    <property type="component" value="Unassembled WGS sequence"/>
</dbReference>
<accession>A0A6G0YMD3</accession>
<name>A0A6G0YMD3_APHCR</name>
<reference evidence="1 2" key="1">
    <citation type="submission" date="2019-08" db="EMBL/GenBank/DDBJ databases">
        <title>Whole genome of Aphis craccivora.</title>
        <authorList>
            <person name="Voronova N.V."/>
            <person name="Shulinski R.S."/>
            <person name="Bandarenka Y.V."/>
            <person name="Zhorov D.G."/>
            <person name="Warner D."/>
        </authorList>
    </citation>
    <scope>NUCLEOTIDE SEQUENCE [LARGE SCALE GENOMIC DNA]</scope>
    <source>
        <strain evidence="1">180601</strain>
        <tissue evidence="1">Whole Body</tissue>
    </source>
</reference>